<dbReference type="GeneID" id="24441076"/>
<reference evidence="2" key="1">
    <citation type="journal article" date="2006" name="PLoS Biol.">
        <title>Macronuclear genome sequence of the ciliate Tetrahymena thermophila, a model eukaryote.</title>
        <authorList>
            <person name="Eisen J.A."/>
            <person name="Coyne R.S."/>
            <person name="Wu M."/>
            <person name="Wu D."/>
            <person name="Thiagarajan M."/>
            <person name="Wortman J.R."/>
            <person name="Badger J.H."/>
            <person name="Ren Q."/>
            <person name="Amedeo P."/>
            <person name="Jones K.M."/>
            <person name="Tallon L.J."/>
            <person name="Delcher A.L."/>
            <person name="Salzberg S.L."/>
            <person name="Silva J.C."/>
            <person name="Haas B.J."/>
            <person name="Majoros W.H."/>
            <person name="Farzad M."/>
            <person name="Carlton J.M."/>
            <person name="Smith R.K. Jr."/>
            <person name="Garg J."/>
            <person name="Pearlman R.E."/>
            <person name="Karrer K.M."/>
            <person name="Sun L."/>
            <person name="Manning G."/>
            <person name="Elde N.C."/>
            <person name="Turkewitz A.P."/>
            <person name="Asai D.J."/>
            <person name="Wilkes D.E."/>
            <person name="Wang Y."/>
            <person name="Cai H."/>
            <person name="Collins K."/>
            <person name="Stewart B.A."/>
            <person name="Lee S.R."/>
            <person name="Wilamowska K."/>
            <person name="Weinberg Z."/>
            <person name="Ruzzo W.L."/>
            <person name="Wloga D."/>
            <person name="Gaertig J."/>
            <person name="Frankel J."/>
            <person name="Tsao C.-C."/>
            <person name="Gorovsky M.A."/>
            <person name="Keeling P.J."/>
            <person name="Waller R.F."/>
            <person name="Patron N.J."/>
            <person name="Cherry J.M."/>
            <person name="Stover N.A."/>
            <person name="Krieger C.J."/>
            <person name="del Toro C."/>
            <person name="Ryder H.F."/>
            <person name="Williamson S.C."/>
            <person name="Barbeau R.A."/>
            <person name="Hamilton E.P."/>
            <person name="Orias E."/>
        </authorList>
    </citation>
    <scope>NUCLEOTIDE SEQUENCE [LARGE SCALE GENOMIC DNA]</scope>
    <source>
        <strain evidence="2">SB210</strain>
    </source>
</reference>
<keyword evidence="2" id="KW-1185">Reference proteome</keyword>
<accession>W7X2E8</accession>
<dbReference type="Proteomes" id="UP000009168">
    <property type="component" value="Unassembled WGS sequence"/>
</dbReference>
<evidence type="ECO:0000313" key="1">
    <source>
        <dbReference type="EMBL" id="EWS73395.1"/>
    </source>
</evidence>
<gene>
    <name evidence="1" type="ORF">TTHERM_000912172</name>
</gene>
<organism evidence="1 2">
    <name type="scientific">Tetrahymena thermophila (strain SB210)</name>
    <dbReference type="NCBI Taxonomy" id="312017"/>
    <lineage>
        <taxon>Eukaryota</taxon>
        <taxon>Sar</taxon>
        <taxon>Alveolata</taxon>
        <taxon>Ciliophora</taxon>
        <taxon>Intramacronucleata</taxon>
        <taxon>Oligohymenophorea</taxon>
        <taxon>Hymenostomatida</taxon>
        <taxon>Tetrahymenina</taxon>
        <taxon>Tetrahymenidae</taxon>
        <taxon>Tetrahymena</taxon>
    </lineage>
</organism>
<name>W7X2E8_TETTS</name>
<dbReference type="RefSeq" id="XP_012654068.1">
    <property type="nucleotide sequence ID" value="XM_012798614.1"/>
</dbReference>
<dbReference type="KEGG" id="tet:TTHERM_000912172"/>
<sequence>MKLFQGISLPKNIYSEQKVGIFCKIQTEIIFKLLSINKNGIEYSSTQMHYIDFSQILVVSFQQQNEGQLITHSSKLYGAKIYDMLFQQVSYLSQHLFQAQLRVKFTSHSRHIQCILHFAHPCTQHLTHYQFSSFISPFQQLYQQVELFYELMKKFLLQVTQESQQILQQLKHLLEHSTHCYAMTSYIQLALHFYAITTKFKFKRSKQAILYIQGFSIKVSILFDQEF</sequence>
<dbReference type="InParanoid" id="W7X2E8"/>
<protein>
    <submittedName>
        <fullName evidence="1">Uncharacterized protein</fullName>
    </submittedName>
</protein>
<proteinExistence type="predicted"/>
<dbReference type="AlphaFoldDB" id="W7X2E8"/>
<dbReference type="EMBL" id="GG662633">
    <property type="protein sequence ID" value="EWS73395.1"/>
    <property type="molecule type" value="Genomic_DNA"/>
</dbReference>
<evidence type="ECO:0000313" key="2">
    <source>
        <dbReference type="Proteomes" id="UP000009168"/>
    </source>
</evidence>